<gene>
    <name evidence="2" type="ORF">FPZ24_00895</name>
</gene>
<dbReference type="KEGG" id="spai:FPZ24_00895"/>
<protein>
    <submittedName>
        <fullName evidence="2">Uncharacterized protein</fullName>
    </submittedName>
</protein>
<dbReference type="AlphaFoldDB" id="A0A5B8LE49"/>
<sequence length="281" mass="31665">MLKNLFSKGSRDDEAAVEPAPAAAAPEPGESRTNTVGWLLNSENASVIWDTPRPVRMESQSNDPRSVGQCPSVLDFDRKHFVINCPIDVHLRVNLTATGMDVTNVLADKSPIRADALQRWIVFQPRHEWRNPQRPVLQMLTAFVFVSDDPLYINQYPPIFHYTGDRRPGIQISGRFPIDIWPRALQWAFEWHDTSKDLILRRGEPLFYVRFEGADPAAPVRLVEATKTPELESYMASITGVTEIVGQTYSLFKTARERRPARLLVPKEGGTASSSTEGVLR</sequence>
<name>A0A5B8LE49_9SPHN</name>
<dbReference type="RefSeq" id="WP_146569290.1">
    <property type="nucleotide sequence ID" value="NZ_CP042306.1"/>
</dbReference>
<feature type="compositionally biased region" description="Low complexity" evidence="1">
    <location>
        <begin position="17"/>
        <end position="28"/>
    </location>
</feature>
<organism evidence="2 3">
    <name type="scientific">Sphingomonas panacisoli</name>
    <dbReference type="NCBI Taxonomy" id="1813879"/>
    <lineage>
        <taxon>Bacteria</taxon>
        <taxon>Pseudomonadati</taxon>
        <taxon>Pseudomonadota</taxon>
        <taxon>Alphaproteobacteria</taxon>
        <taxon>Sphingomonadales</taxon>
        <taxon>Sphingomonadaceae</taxon>
        <taxon>Sphingomonas</taxon>
    </lineage>
</organism>
<proteinExistence type="predicted"/>
<evidence type="ECO:0000313" key="2">
    <source>
        <dbReference type="EMBL" id="QDZ06206.1"/>
    </source>
</evidence>
<feature type="region of interest" description="Disordered" evidence="1">
    <location>
        <begin position="1"/>
        <end position="35"/>
    </location>
</feature>
<evidence type="ECO:0000313" key="3">
    <source>
        <dbReference type="Proteomes" id="UP000315673"/>
    </source>
</evidence>
<keyword evidence="3" id="KW-1185">Reference proteome</keyword>
<dbReference type="Proteomes" id="UP000315673">
    <property type="component" value="Chromosome"/>
</dbReference>
<dbReference type="EMBL" id="CP042306">
    <property type="protein sequence ID" value="QDZ06206.1"/>
    <property type="molecule type" value="Genomic_DNA"/>
</dbReference>
<dbReference type="OrthoDB" id="7401736at2"/>
<accession>A0A5B8LE49</accession>
<reference evidence="2 3" key="1">
    <citation type="submission" date="2019-07" db="EMBL/GenBank/DDBJ databases">
        <title>Full genome sequence of Sphingomonas sp. 4R-6-7(HKS19).</title>
        <authorList>
            <person name="Im W.-T."/>
        </authorList>
    </citation>
    <scope>NUCLEOTIDE SEQUENCE [LARGE SCALE GENOMIC DNA]</scope>
    <source>
        <strain evidence="2 3">HKS19</strain>
    </source>
</reference>
<evidence type="ECO:0000256" key="1">
    <source>
        <dbReference type="SAM" id="MobiDB-lite"/>
    </source>
</evidence>